<dbReference type="Pfam" id="PF00293">
    <property type="entry name" value="NUDIX"/>
    <property type="match status" value="1"/>
</dbReference>
<evidence type="ECO:0000256" key="2">
    <source>
        <dbReference type="ARBA" id="ARBA00001946"/>
    </source>
</evidence>
<dbReference type="EMBL" id="JBEWLZ010000001">
    <property type="protein sequence ID" value="MET1488618.1"/>
    <property type="molecule type" value="Genomic_DNA"/>
</dbReference>
<dbReference type="InterPro" id="IPR015797">
    <property type="entry name" value="NUDIX_hydrolase-like_dom_sf"/>
</dbReference>
<accession>A0ABV2CL81</accession>
<name>A0ABV2CL81_9RHOO</name>
<dbReference type="GO" id="GO:0016787">
    <property type="term" value="F:hydrolase activity"/>
    <property type="evidence" value="ECO:0007669"/>
    <property type="project" value="UniProtKB-KW"/>
</dbReference>
<dbReference type="PROSITE" id="PS00893">
    <property type="entry name" value="NUDIX_BOX"/>
    <property type="match status" value="1"/>
</dbReference>
<comment type="catalytic activity">
    <reaction evidence="1">
        <text>GDP-alpha-D-mannose + H2O = alpha-D-mannose 1-phosphate + GMP + 2 H(+)</text>
        <dbReference type="Rhea" id="RHEA:27978"/>
        <dbReference type="ChEBI" id="CHEBI:15377"/>
        <dbReference type="ChEBI" id="CHEBI:15378"/>
        <dbReference type="ChEBI" id="CHEBI:57527"/>
        <dbReference type="ChEBI" id="CHEBI:58115"/>
        <dbReference type="ChEBI" id="CHEBI:58409"/>
    </reaction>
</comment>
<dbReference type="PROSITE" id="PS51462">
    <property type="entry name" value="NUDIX"/>
    <property type="match status" value="1"/>
</dbReference>
<keyword evidence="5 9" id="KW-0378">Hydrolase</keyword>
<dbReference type="PANTHER" id="PTHR11839:SF18">
    <property type="entry name" value="NUDIX HYDROLASE DOMAIN-CONTAINING PROTEIN"/>
    <property type="match status" value="1"/>
</dbReference>
<reference evidence="9 10" key="1">
    <citation type="submission" date="2024-07" db="EMBL/GenBank/DDBJ databases">
        <title>Uliginosibacterium paludis KCTC:42655.</title>
        <authorList>
            <person name="Kim M.K."/>
        </authorList>
    </citation>
    <scope>NUCLEOTIDE SEQUENCE [LARGE SCALE GENOMIC DNA]</scope>
    <source>
        <strain evidence="9 10">KCTC 42655</strain>
    </source>
</reference>
<evidence type="ECO:0000256" key="7">
    <source>
        <dbReference type="ARBA" id="ARBA00032272"/>
    </source>
</evidence>
<feature type="domain" description="Nudix hydrolase" evidence="8">
    <location>
        <begin position="21"/>
        <end position="174"/>
    </location>
</feature>
<protein>
    <recommendedName>
        <fullName evidence="4">GDP-mannose pyrophosphatase</fullName>
    </recommendedName>
    <alternativeName>
        <fullName evidence="6">GDP-mannose hydrolase</fullName>
    </alternativeName>
    <alternativeName>
        <fullName evidence="7">GDPMK</fullName>
    </alternativeName>
</protein>
<gene>
    <name evidence="9" type="ORF">ABVT11_02175</name>
</gene>
<dbReference type="SUPFAM" id="SSF55811">
    <property type="entry name" value="Nudix"/>
    <property type="match status" value="1"/>
</dbReference>
<keyword evidence="10" id="KW-1185">Reference proteome</keyword>
<dbReference type="Proteomes" id="UP001548590">
    <property type="component" value="Unassembled WGS sequence"/>
</dbReference>
<dbReference type="InterPro" id="IPR020084">
    <property type="entry name" value="NUDIX_hydrolase_CS"/>
</dbReference>
<evidence type="ECO:0000313" key="10">
    <source>
        <dbReference type="Proteomes" id="UP001548590"/>
    </source>
</evidence>
<evidence type="ECO:0000259" key="8">
    <source>
        <dbReference type="PROSITE" id="PS51462"/>
    </source>
</evidence>
<dbReference type="Gene3D" id="3.90.79.10">
    <property type="entry name" value="Nucleoside Triphosphate Pyrophosphohydrolase"/>
    <property type="match status" value="1"/>
</dbReference>
<dbReference type="PANTHER" id="PTHR11839">
    <property type="entry name" value="UDP/ADP-SUGAR PYROPHOSPHATASE"/>
    <property type="match status" value="1"/>
</dbReference>
<dbReference type="RefSeq" id="WP_345926887.1">
    <property type="nucleotide sequence ID" value="NZ_JBDIVF010000003.1"/>
</dbReference>
<evidence type="ECO:0000313" key="9">
    <source>
        <dbReference type="EMBL" id="MET1488618.1"/>
    </source>
</evidence>
<dbReference type="InterPro" id="IPR000086">
    <property type="entry name" value="NUDIX_hydrolase_dom"/>
</dbReference>
<comment type="similarity">
    <text evidence="3">Belongs to the Nudix hydrolase family. NudK subfamily.</text>
</comment>
<sequence>MSLVETAIQMRVVYQGELLTIRKDSVSLPDASKATREYVVHPGACVVIPQIRPGLYVFERQFRYPLRQVFIEFPAGKLDKQESALVCAQRELKEETGYSAENWLHLGVMHNCIGYSNEKIEIFLASDLRPGNQALDSGEFLELFEMSLDEAEDAVRKGLLTDAKTITCLFWLRMIEGRHEAKIGSLADQIGR</sequence>
<organism evidence="9 10">
    <name type="scientific">Uliginosibacterium paludis</name>
    <dbReference type="NCBI Taxonomy" id="1615952"/>
    <lineage>
        <taxon>Bacteria</taxon>
        <taxon>Pseudomonadati</taxon>
        <taxon>Pseudomonadota</taxon>
        <taxon>Betaproteobacteria</taxon>
        <taxon>Rhodocyclales</taxon>
        <taxon>Zoogloeaceae</taxon>
        <taxon>Uliginosibacterium</taxon>
    </lineage>
</organism>
<evidence type="ECO:0000256" key="6">
    <source>
        <dbReference type="ARBA" id="ARBA00032162"/>
    </source>
</evidence>
<comment type="cofactor">
    <cofactor evidence="2">
        <name>Mg(2+)</name>
        <dbReference type="ChEBI" id="CHEBI:18420"/>
    </cofactor>
</comment>
<evidence type="ECO:0000256" key="1">
    <source>
        <dbReference type="ARBA" id="ARBA00000847"/>
    </source>
</evidence>
<evidence type="ECO:0000256" key="4">
    <source>
        <dbReference type="ARBA" id="ARBA00016377"/>
    </source>
</evidence>
<evidence type="ECO:0000256" key="5">
    <source>
        <dbReference type="ARBA" id="ARBA00022801"/>
    </source>
</evidence>
<evidence type="ECO:0000256" key="3">
    <source>
        <dbReference type="ARBA" id="ARBA00007275"/>
    </source>
</evidence>
<proteinExistence type="inferred from homology"/>
<comment type="caution">
    <text evidence="9">The sequence shown here is derived from an EMBL/GenBank/DDBJ whole genome shotgun (WGS) entry which is preliminary data.</text>
</comment>